<dbReference type="EMBL" id="LR796147">
    <property type="protein sequence ID" value="CAB4121433.1"/>
    <property type="molecule type" value="Genomic_DNA"/>
</dbReference>
<evidence type="ECO:0000313" key="1">
    <source>
        <dbReference type="EMBL" id="CAB4121433.1"/>
    </source>
</evidence>
<accession>A0A6J5KJA0</accession>
<protein>
    <submittedName>
        <fullName evidence="1">Uncharacterized protein</fullName>
    </submittedName>
</protein>
<gene>
    <name evidence="1" type="ORF">UFOVP11_19</name>
</gene>
<name>A0A6J5KJA0_9CAUD</name>
<reference evidence="1" key="1">
    <citation type="submission" date="2020-04" db="EMBL/GenBank/DDBJ databases">
        <authorList>
            <person name="Chiriac C."/>
            <person name="Salcher M."/>
            <person name="Ghai R."/>
            <person name="Kavagutti S V."/>
        </authorList>
    </citation>
    <scope>NUCLEOTIDE SEQUENCE</scope>
</reference>
<organism evidence="1">
    <name type="scientific">uncultured Caudovirales phage</name>
    <dbReference type="NCBI Taxonomy" id="2100421"/>
    <lineage>
        <taxon>Viruses</taxon>
        <taxon>Duplodnaviria</taxon>
        <taxon>Heunggongvirae</taxon>
        <taxon>Uroviricota</taxon>
        <taxon>Caudoviricetes</taxon>
        <taxon>Peduoviridae</taxon>
        <taxon>Maltschvirus</taxon>
        <taxon>Maltschvirus maltsch</taxon>
    </lineage>
</organism>
<proteinExistence type="predicted"/>
<sequence length="201" mass="21998">MNVITPVVDTNNIRYADFVRVTTPSATYRFASTPSAITVSAVDSQSFGALGLLMKVGDTQRDIKSTANETTFTMVGIDTSMLGWVLGNQIKGSQIEAWKGFFDTNGALITTGGTGGLYQFFNGYINSFSINETWMEEVRQFVGVISVAASSIQLILKNRTAGRYTNDNNWQFFNNGDTSMNRVPFITNINYNFGKGASPNS</sequence>